<dbReference type="RefSeq" id="XP_002115433.1">
    <property type="nucleotide sequence ID" value="XM_002115397.1"/>
</dbReference>
<dbReference type="GO" id="GO:0008270">
    <property type="term" value="F:zinc ion binding"/>
    <property type="evidence" value="ECO:0007669"/>
    <property type="project" value="UniProtKB-KW"/>
</dbReference>
<dbReference type="InParanoid" id="B3S4V7"/>
<dbReference type="eggNOG" id="KOG4430">
    <property type="taxonomic scope" value="Eukaryota"/>
</dbReference>
<keyword evidence="4 8" id="KW-0479">Metal-binding</keyword>
<dbReference type="InterPro" id="IPR058746">
    <property type="entry name" value="Znf_RING-type_Topors"/>
</dbReference>
<evidence type="ECO:0000256" key="8">
    <source>
        <dbReference type="PROSITE-ProRule" id="PRU00175"/>
    </source>
</evidence>
<feature type="compositionally biased region" description="Polar residues" evidence="9">
    <location>
        <begin position="352"/>
        <end position="365"/>
    </location>
</feature>
<dbReference type="EC" id="2.3.2.27" evidence="2"/>
<feature type="compositionally biased region" description="Polar residues" evidence="9">
    <location>
        <begin position="380"/>
        <end position="395"/>
    </location>
</feature>
<evidence type="ECO:0000256" key="5">
    <source>
        <dbReference type="ARBA" id="ARBA00022833"/>
    </source>
</evidence>
<evidence type="ECO:0000313" key="11">
    <source>
        <dbReference type="EMBL" id="EDV22278.1"/>
    </source>
</evidence>
<evidence type="ECO:0000256" key="9">
    <source>
        <dbReference type="SAM" id="MobiDB-lite"/>
    </source>
</evidence>
<dbReference type="Pfam" id="PF26084">
    <property type="entry name" value="PWI_Topors"/>
    <property type="match status" value="1"/>
</dbReference>
<dbReference type="PANTHER" id="PTHR46077">
    <property type="entry name" value="E3 UBIQUITIN-PROTEIN LIGASE TOPORS"/>
    <property type="match status" value="1"/>
</dbReference>
<dbReference type="STRING" id="10228.B3S4V7"/>
<feature type="region of interest" description="Disordered" evidence="9">
    <location>
        <begin position="1"/>
        <end position="21"/>
    </location>
</feature>
<reference evidence="11 12" key="1">
    <citation type="journal article" date="2008" name="Nature">
        <title>The Trichoplax genome and the nature of placozoans.</title>
        <authorList>
            <person name="Srivastava M."/>
            <person name="Begovic E."/>
            <person name="Chapman J."/>
            <person name="Putnam N.H."/>
            <person name="Hellsten U."/>
            <person name="Kawashima T."/>
            <person name="Kuo A."/>
            <person name="Mitros T."/>
            <person name="Salamov A."/>
            <person name="Carpenter M.L."/>
            <person name="Signorovitch A.Y."/>
            <person name="Moreno M.A."/>
            <person name="Kamm K."/>
            <person name="Grimwood J."/>
            <person name="Schmutz J."/>
            <person name="Shapiro H."/>
            <person name="Grigoriev I.V."/>
            <person name="Buss L.W."/>
            <person name="Schierwater B."/>
            <person name="Dellaporta S.L."/>
            <person name="Rokhsar D.S."/>
        </authorList>
    </citation>
    <scope>NUCLEOTIDE SEQUENCE [LARGE SCALE GENOMIC DNA]</scope>
    <source>
        <strain evidence="11 12">Grell-BS-1999</strain>
    </source>
</reference>
<organism evidence="11 12">
    <name type="scientific">Trichoplax adhaerens</name>
    <name type="common">Trichoplax reptans</name>
    <dbReference type="NCBI Taxonomy" id="10228"/>
    <lineage>
        <taxon>Eukaryota</taxon>
        <taxon>Metazoa</taxon>
        <taxon>Placozoa</taxon>
        <taxon>Uniplacotomia</taxon>
        <taxon>Trichoplacea</taxon>
        <taxon>Trichoplacidae</taxon>
        <taxon>Trichoplax</taxon>
    </lineage>
</organism>
<dbReference type="InterPro" id="IPR013083">
    <property type="entry name" value="Znf_RING/FYVE/PHD"/>
</dbReference>
<keyword evidence="3" id="KW-0808">Transferase</keyword>
<evidence type="ECO:0000256" key="7">
    <source>
        <dbReference type="ARBA" id="ARBA00023163"/>
    </source>
</evidence>
<dbReference type="KEGG" id="tad:TRIADDRAFT_59362"/>
<dbReference type="CDD" id="cd16574">
    <property type="entry name" value="RING-HC_Topors"/>
    <property type="match status" value="1"/>
</dbReference>
<dbReference type="HOGENOM" id="CLU_590994_0_0_1"/>
<dbReference type="GO" id="GO:0000209">
    <property type="term" value="P:protein polyubiquitination"/>
    <property type="evidence" value="ECO:0000318"/>
    <property type="project" value="GO_Central"/>
</dbReference>
<dbReference type="OrthoDB" id="21204at2759"/>
<feature type="region of interest" description="Disordered" evidence="9">
    <location>
        <begin position="293"/>
        <end position="430"/>
    </location>
</feature>
<evidence type="ECO:0000256" key="3">
    <source>
        <dbReference type="ARBA" id="ARBA00022679"/>
    </source>
</evidence>
<evidence type="ECO:0000256" key="4">
    <source>
        <dbReference type="ARBA" id="ARBA00022771"/>
    </source>
</evidence>
<feature type="compositionally biased region" description="Basic and acidic residues" evidence="9">
    <location>
        <begin position="293"/>
        <end position="306"/>
    </location>
</feature>
<feature type="compositionally biased region" description="Basic residues" evidence="9">
    <location>
        <begin position="400"/>
        <end position="422"/>
    </location>
</feature>
<dbReference type="AlphaFoldDB" id="B3S4V7"/>
<dbReference type="GO" id="GO:0061630">
    <property type="term" value="F:ubiquitin protein ligase activity"/>
    <property type="evidence" value="ECO:0000318"/>
    <property type="project" value="GO_Central"/>
</dbReference>
<sequence>MSEAEASATRSEVEVPKENEDDPTCPICLCPFENKSYLEKCFRILNEIDTFCFYCILQWSEVVQTCPLCKSEFTTIIHTVKSDKDYQMYQLSQSDKKKEEVIDDGAFRLDNRFRYRTTMTSGRPVRHQQSSSSRTSGVNGNASSSRYSQWGSTSTRRKPIYLRSLERRKAIYAASLWVKGVASNGKTKYRDISPEFFRRNPACTHRLIPWISRELNVVLGNSGDAAFIRQLILSIIYKVDILSDEFREQLSHFLYEKTNHFLHEFVNFARSPYDMFTYDKIARYDYVAPENYENPRREESESHTEDNQEQSSQRLQMAALSRTELDDSPIINHSETSSDQASNSSSEDHTRNQTTRSIDSGSQMISAGRHSVDRRAQLETVGNNSFDQRVSSPSASKERGRNKKKRRKHRHHHKSRHRRKHNNIAEMSTSDIEAELQRLDEDIKSKKSQLLQVMLNIESLSNK</sequence>
<accession>B3S4V7</accession>
<dbReference type="CTD" id="6756524"/>
<keyword evidence="6" id="KW-0805">Transcription regulation</keyword>
<proteinExistence type="predicted"/>
<feature type="domain" description="RING-type" evidence="10">
    <location>
        <begin position="25"/>
        <end position="70"/>
    </location>
</feature>
<evidence type="ECO:0000259" key="10">
    <source>
        <dbReference type="PROSITE" id="PS50089"/>
    </source>
</evidence>
<dbReference type="EMBL" id="DS985250">
    <property type="protein sequence ID" value="EDV22278.1"/>
    <property type="molecule type" value="Genomic_DNA"/>
</dbReference>
<evidence type="ECO:0000256" key="6">
    <source>
        <dbReference type="ARBA" id="ARBA00023015"/>
    </source>
</evidence>
<keyword evidence="12" id="KW-1185">Reference proteome</keyword>
<keyword evidence="5" id="KW-0862">Zinc</keyword>
<keyword evidence="7" id="KW-0804">Transcription</keyword>
<comment type="catalytic activity">
    <reaction evidence="1">
        <text>S-ubiquitinyl-[E2 ubiquitin-conjugating enzyme]-L-cysteine + [acceptor protein]-L-lysine = [E2 ubiquitin-conjugating enzyme]-L-cysteine + N(6)-ubiquitinyl-[acceptor protein]-L-lysine.</text>
        <dbReference type="EC" id="2.3.2.27"/>
    </reaction>
</comment>
<protein>
    <recommendedName>
        <fullName evidence="2">RING-type E3 ubiquitin transferase</fullName>
        <ecNumber evidence="2">2.3.2.27</ecNumber>
    </recommendedName>
</protein>
<gene>
    <name evidence="11" type="ORF">TRIADDRAFT_59362</name>
</gene>
<evidence type="ECO:0000256" key="2">
    <source>
        <dbReference type="ARBA" id="ARBA00012483"/>
    </source>
</evidence>
<evidence type="ECO:0000313" key="12">
    <source>
        <dbReference type="Proteomes" id="UP000009022"/>
    </source>
</evidence>
<dbReference type="PANTHER" id="PTHR46077:SF1">
    <property type="entry name" value="TOP1 BINDING ARGININE_SERINE RICH PROTEIN, E3 UBIQUITIN LIGASE"/>
    <property type="match status" value="1"/>
</dbReference>
<feature type="region of interest" description="Disordered" evidence="9">
    <location>
        <begin position="120"/>
        <end position="151"/>
    </location>
</feature>
<evidence type="ECO:0000256" key="1">
    <source>
        <dbReference type="ARBA" id="ARBA00000900"/>
    </source>
</evidence>
<dbReference type="GO" id="GO:0006513">
    <property type="term" value="P:protein monoubiquitination"/>
    <property type="evidence" value="ECO:0000318"/>
    <property type="project" value="GO_Central"/>
</dbReference>
<keyword evidence="4 8" id="KW-0863">Zinc-finger</keyword>
<dbReference type="Gene3D" id="3.30.40.10">
    <property type="entry name" value="Zinc/RING finger domain, C3HC4 (zinc finger)"/>
    <property type="match status" value="1"/>
</dbReference>
<dbReference type="GeneID" id="6756524"/>
<dbReference type="PhylomeDB" id="B3S4V7"/>
<feature type="compositionally biased region" description="Low complexity" evidence="9">
    <location>
        <begin position="334"/>
        <end position="345"/>
    </location>
</feature>
<dbReference type="InterPro" id="IPR058745">
    <property type="entry name" value="PWI_Topors"/>
</dbReference>
<dbReference type="InterPro" id="IPR001841">
    <property type="entry name" value="Znf_RING"/>
</dbReference>
<name>B3S4V7_TRIAD</name>
<dbReference type="PROSITE" id="PS50089">
    <property type="entry name" value="ZF_RING_2"/>
    <property type="match status" value="1"/>
</dbReference>
<dbReference type="SUPFAM" id="SSF57850">
    <property type="entry name" value="RING/U-box"/>
    <property type="match status" value="1"/>
</dbReference>
<dbReference type="Proteomes" id="UP000009022">
    <property type="component" value="Unassembled WGS sequence"/>
</dbReference>